<feature type="compositionally biased region" description="Basic and acidic residues" evidence="5">
    <location>
        <begin position="241"/>
        <end position="264"/>
    </location>
</feature>
<evidence type="ECO:0000256" key="5">
    <source>
        <dbReference type="SAM" id="MobiDB-lite"/>
    </source>
</evidence>
<feature type="compositionally biased region" description="Low complexity" evidence="5">
    <location>
        <begin position="79"/>
        <end position="97"/>
    </location>
</feature>
<feature type="region of interest" description="Disordered" evidence="5">
    <location>
        <begin position="182"/>
        <end position="264"/>
    </location>
</feature>
<keyword evidence="4" id="KW-0539">Nucleus</keyword>
<feature type="domain" description="SGF29 C-terminal" evidence="6">
    <location>
        <begin position="483"/>
        <end position="644"/>
    </location>
</feature>
<dbReference type="Pfam" id="PF07039">
    <property type="entry name" value="SGF29_Tudor"/>
    <property type="match status" value="1"/>
</dbReference>
<dbReference type="GO" id="GO:0005634">
    <property type="term" value="C:nucleus"/>
    <property type="evidence" value="ECO:0007669"/>
    <property type="project" value="UniProtKB-SubCell"/>
</dbReference>
<dbReference type="PANTHER" id="PTHR21539:SF0">
    <property type="entry name" value="SAGA-ASSOCIATED FACTOR 29"/>
    <property type="match status" value="1"/>
</dbReference>
<comment type="caution">
    <text evidence="7">The sequence shown here is derived from an EMBL/GenBank/DDBJ whole genome shotgun (WGS) entry which is preliminary data.</text>
</comment>
<feature type="compositionally biased region" description="Low complexity" evidence="5">
    <location>
        <begin position="322"/>
        <end position="335"/>
    </location>
</feature>
<dbReference type="Proteomes" id="UP001153069">
    <property type="component" value="Unassembled WGS sequence"/>
</dbReference>
<dbReference type="OrthoDB" id="10265994at2759"/>
<dbReference type="CDD" id="cd20394">
    <property type="entry name" value="Tudor_SGF29_rpt2"/>
    <property type="match status" value="1"/>
</dbReference>
<accession>A0A9N8HCH8</accession>
<feature type="compositionally biased region" description="Pro residues" evidence="5">
    <location>
        <begin position="352"/>
        <end position="364"/>
    </location>
</feature>
<feature type="region of interest" description="Disordered" evidence="5">
    <location>
        <begin position="1"/>
        <end position="126"/>
    </location>
</feature>
<dbReference type="Gene3D" id="2.30.30.140">
    <property type="match status" value="1"/>
</dbReference>
<evidence type="ECO:0000256" key="3">
    <source>
        <dbReference type="ARBA" id="ARBA00023163"/>
    </source>
</evidence>
<keyword evidence="3" id="KW-0804">Transcription</keyword>
<feature type="compositionally biased region" description="Low complexity" evidence="5">
    <location>
        <begin position="365"/>
        <end position="384"/>
    </location>
</feature>
<feature type="compositionally biased region" description="Low complexity" evidence="5">
    <location>
        <begin position="342"/>
        <end position="351"/>
    </location>
</feature>
<protein>
    <recommendedName>
        <fullName evidence="6">SGF29 C-terminal domain-containing protein</fullName>
    </recommendedName>
</protein>
<proteinExistence type="predicted"/>
<dbReference type="PANTHER" id="PTHR21539">
    <property type="entry name" value="SAGA-ASSOCIATED FACTOR 29"/>
    <property type="match status" value="1"/>
</dbReference>
<comment type="subcellular location">
    <subcellularLocation>
        <location evidence="1">Nucleus</location>
    </subcellularLocation>
</comment>
<dbReference type="GO" id="GO:0000124">
    <property type="term" value="C:SAGA complex"/>
    <property type="evidence" value="ECO:0007669"/>
    <property type="project" value="InterPro"/>
</dbReference>
<dbReference type="InterPro" id="IPR047287">
    <property type="entry name" value="Tudor_SGF29_rpt2"/>
</dbReference>
<reference evidence="7" key="1">
    <citation type="submission" date="2020-06" db="EMBL/GenBank/DDBJ databases">
        <authorList>
            <consortium name="Plant Systems Biology data submission"/>
        </authorList>
    </citation>
    <scope>NUCLEOTIDE SEQUENCE</scope>
    <source>
        <strain evidence="7">D6</strain>
    </source>
</reference>
<feature type="compositionally biased region" description="Basic residues" evidence="5">
    <location>
        <begin position="182"/>
        <end position="196"/>
    </location>
</feature>
<evidence type="ECO:0000256" key="2">
    <source>
        <dbReference type="ARBA" id="ARBA00023015"/>
    </source>
</evidence>
<dbReference type="InterPro" id="IPR010750">
    <property type="entry name" value="SGF29_tudor-like_dom"/>
</dbReference>
<feature type="compositionally biased region" description="Low complexity" evidence="5">
    <location>
        <begin position="403"/>
        <end position="415"/>
    </location>
</feature>
<evidence type="ECO:0000256" key="4">
    <source>
        <dbReference type="ARBA" id="ARBA00023242"/>
    </source>
</evidence>
<organism evidence="7 8">
    <name type="scientific">Seminavis robusta</name>
    <dbReference type="NCBI Taxonomy" id="568900"/>
    <lineage>
        <taxon>Eukaryota</taxon>
        <taxon>Sar</taxon>
        <taxon>Stramenopiles</taxon>
        <taxon>Ochrophyta</taxon>
        <taxon>Bacillariophyta</taxon>
        <taxon>Bacillariophyceae</taxon>
        <taxon>Bacillariophycidae</taxon>
        <taxon>Naviculales</taxon>
        <taxon>Naviculaceae</taxon>
        <taxon>Seminavis</taxon>
    </lineage>
</organism>
<gene>
    <name evidence="7" type="ORF">SEMRO_382_G131150.1</name>
</gene>
<dbReference type="InterPro" id="IPR037802">
    <property type="entry name" value="SGF29"/>
</dbReference>
<feature type="region of interest" description="Disordered" evidence="5">
    <location>
        <begin position="646"/>
        <end position="679"/>
    </location>
</feature>
<feature type="compositionally biased region" description="Polar residues" evidence="5">
    <location>
        <begin position="655"/>
        <end position="674"/>
    </location>
</feature>
<name>A0A9N8HCH8_9STRA</name>
<keyword evidence="8" id="KW-1185">Reference proteome</keyword>
<evidence type="ECO:0000313" key="8">
    <source>
        <dbReference type="Proteomes" id="UP001153069"/>
    </source>
</evidence>
<feature type="compositionally biased region" description="Low complexity" evidence="5">
    <location>
        <begin position="217"/>
        <end position="240"/>
    </location>
</feature>
<sequence>MSSSQGNSNKNNTSNKNHANFPQFAGQPQGQTQQRWGNAQQQRLMQMQQQRSQQQMQSKQHGNPLAPAPASLTRPPPLTSASSSASLLSNKGSSPSKAKGMAPPKPTTLGRGVSSTIIPPPPSLKAATSSIGALAAATRNEAATNVLLSKSDWVDKTIWVSRQLLGGNINNGFLSATSNVQRLKRQRARQAAHSQKKKDEDAAAKEKEKDPPKETPSTASSSNTASATAAGGGKEAATAASKDKDGGKKRDAPDQAAEESLKKEIMNTRTAKKLKAELEVGIQWCVTLQNAIRSILTDMDPAIAAFTPLPLDQGGTWPKAPPNTTKTSTTTNPASMALATISSSSATTSSPNPKPSSPAPPVNASPPKVTSSSSPTAPPVTSSSDAVQRRASDNSISLASLAQSNNNNSNNTTTTQKKKSSKNNSTAPQATPGGPAGSTLRKHRKKKLPASTEPTIPIAEFDATGKRICSKKEHQFRIFEVTRFRALKEGDFVAARVSSRDLWILARVQADYPGFGMPPNDFLNLTEAKRDAHFKEKAAIKDVEDKEGVINRVPRNLVLPLPRTFSEAAEWCQRSKKGSRVYAMYPQTTSLYSATVVDNTTYCRGDDDIIVVEFDGDEADHTGVLPKYHIPARFVTLIPREFPAAQTNSKKRKSATQAQANTLPDLASPSSVKSMKSEGSLGGSGFLEDGLGGLVDGMGFDDLVTTDSLEDFGFDFSEA</sequence>
<feature type="compositionally biased region" description="Low complexity" evidence="5">
    <location>
        <begin position="1"/>
        <end position="60"/>
    </location>
</feature>
<dbReference type="PROSITE" id="PS51518">
    <property type="entry name" value="SGF29_C"/>
    <property type="match status" value="1"/>
</dbReference>
<feature type="region of interest" description="Disordered" evidence="5">
    <location>
        <begin position="308"/>
        <end position="456"/>
    </location>
</feature>
<evidence type="ECO:0000259" key="6">
    <source>
        <dbReference type="PROSITE" id="PS51518"/>
    </source>
</evidence>
<dbReference type="AlphaFoldDB" id="A0A9N8HCH8"/>
<keyword evidence="2" id="KW-0805">Transcription regulation</keyword>
<evidence type="ECO:0000256" key="1">
    <source>
        <dbReference type="ARBA" id="ARBA00004123"/>
    </source>
</evidence>
<dbReference type="EMBL" id="CAICTM010000381">
    <property type="protein sequence ID" value="CAB9509276.1"/>
    <property type="molecule type" value="Genomic_DNA"/>
</dbReference>
<evidence type="ECO:0000313" key="7">
    <source>
        <dbReference type="EMBL" id="CAB9509276.1"/>
    </source>
</evidence>
<feature type="compositionally biased region" description="Basic and acidic residues" evidence="5">
    <location>
        <begin position="197"/>
        <end position="213"/>
    </location>
</feature>
<feature type="compositionally biased region" description="Polar residues" evidence="5">
    <location>
        <begin position="393"/>
        <end position="402"/>
    </location>
</feature>